<evidence type="ECO:0000256" key="3">
    <source>
        <dbReference type="ARBA" id="ARBA00022729"/>
    </source>
</evidence>
<comment type="subcellular location">
    <subcellularLocation>
        <location evidence="1">Periplasm</location>
    </subcellularLocation>
</comment>
<protein>
    <recommendedName>
        <fullName evidence="5">SsuA/THI5-like domain-containing protein</fullName>
    </recommendedName>
</protein>
<reference evidence="6" key="1">
    <citation type="submission" date="2022-12" db="EMBL/GenBank/DDBJ databases">
        <title>Reference genome sequencing for broad-spectrum identification of bacterial and archaeal isolates by mass spectrometry.</title>
        <authorList>
            <person name="Sekiguchi Y."/>
            <person name="Tourlousse D.M."/>
        </authorList>
    </citation>
    <scope>NUCLEOTIDE SEQUENCE</scope>
    <source>
        <strain evidence="6">14</strain>
    </source>
</reference>
<sequence length="324" mass="33891">MRKSLSLAAVALASALALTACGTSSEEPSTDEGASDTTELTPVTVGVIPIVDVAPIYLGVEEGFFEEQGLDVTLELAQGGAAIVPAVVSGEYEFGFSNVTSLLLATYNDVPLKAVAAGVFSTGTDPDFGGVAVLDDSDIESPADLAGRTVAVNTLNNIGDSTIRYAVEQDGGDPSDIDFVEMGFPDMPAALAAGQVDAAWILEPHLTRALLPGARVVSWNYVETDPDLMIAAYFTSQDFASSNPDVVEGFVAALQASFELASSDPAVVADILDTYTDIDPEVKDAMTLPRFESEFSEDTVALLADLALQYGLVDEEIDYSALLP</sequence>
<dbReference type="EMBL" id="BSDP01000001">
    <property type="protein sequence ID" value="GLI26996.1"/>
    <property type="molecule type" value="Genomic_DNA"/>
</dbReference>
<feature type="chain" id="PRO_5040841056" description="SsuA/THI5-like domain-containing protein" evidence="4">
    <location>
        <begin position="20"/>
        <end position="324"/>
    </location>
</feature>
<dbReference type="PANTHER" id="PTHR30024:SF47">
    <property type="entry name" value="TAURINE-BINDING PERIPLASMIC PROTEIN"/>
    <property type="match status" value="1"/>
</dbReference>
<dbReference type="PROSITE" id="PS51257">
    <property type="entry name" value="PROKAR_LIPOPROTEIN"/>
    <property type="match status" value="1"/>
</dbReference>
<evidence type="ECO:0000313" key="7">
    <source>
        <dbReference type="Proteomes" id="UP001144396"/>
    </source>
</evidence>
<evidence type="ECO:0000256" key="4">
    <source>
        <dbReference type="SAM" id="SignalP"/>
    </source>
</evidence>
<dbReference type="Proteomes" id="UP001144396">
    <property type="component" value="Unassembled WGS sequence"/>
</dbReference>
<dbReference type="AlphaFoldDB" id="A0A9W6CQH6"/>
<organism evidence="6 7">
    <name type="scientific">Agromyces rhizosphaerae</name>
    <dbReference type="NCBI Taxonomy" id="88374"/>
    <lineage>
        <taxon>Bacteria</taxon>
        <taxon>Bacillati</taxon>
        <taxon>Actinomycetota</taxon>
        <taxon>Actinomycetes</taxon>
        <taxon>Micrococcales</taxon>
        <taxon>Microbacteriaceae</taxon>
        <taxon>Agromyces</taxon>
    </lineage>
</organism>
<evidence type="ECO:0000313" key="6">
    <source>
        <dbReference type="EMBL" id="GLI26996.1"/>
    </source>
</evidence>
<dbReference type="Pfam" id="PF09084">
    <property type="entry name" value="NMT1"/>
    <property type="match status" value="1"/>
</dbReference>
<comment type="similarity">
    <text evidence="2">Belongs to the bacterial solute-binding protein SsuA/TauA family.</text>
</comment>
<evidence type="ECO:0000259" key="5">
    <source>
        <dbReference type="Pfam" id="PF09084"/>
    </source>
</evidence>
<evidence type="ECO:0000256" key="1">
    <source>
        <dbReference type="ARBA" id="ARBA00004418"/>
    </source>
</evidence>
<dbReference type="GO" id="GO:0042597">
    <property type="term" value="C:periplasmic space"/>
    <property type="evidence" value="ECO:0007669"/>
    <property type="project" value="UniProtKB-SubCell"/>
</dbReference>
<dbReference type="InterPro" id="IPR015168">
    <property type="entry name" value="SsuA/THI5"/>
</dbReference>
<dbReference type="SUPFAM" id="SSF53850">
    <property type="entry name" value="Periplasmic binding protein-like II"/>
    <property type="match status" value="1"/>
</dbReference>
<evidence type="ECO:0000256" key="2">
    <source>
        <dbReference type="ARBA" id="ARBA00010742"/>
    </source>
</evidence>
<name>A0A9W6CQH6_9MICO</name>
<feature type="domain" description="SsuA/THI5-like" evidence="5">
    <location>
        <begin position="52"/>
        <end position="266"/>
    </location>
</feature>
<dbReference type="PANTHER" id="PTHR30024">
    <property type="entry name" value="ALIPHATIC SULFONATES-BINDING PROTEIN-RELATED"/>
    <property type="match status" value="1"/>
</dbReference>
<dbReference type="Gene3D" id="3.40.190.10">
    <property type="entry name" value="Periplasmic binding protein-like II"/>
    <property type="match status" value="2"/>
</dbReference>
<keyword evidence="7" id="KW-1185">Reference proteome</keyword>
<dbReference type="RefSeq" id="WP_281883137.1">
    <property type="nucleotide sequence ID" value="NZ_BSDP01000001.1"/>
</dbReference>
<accession>A0A9W6CQH6</accession>
<keyword evidence="3 4" id="KW-0732">Signal</keyword>
<gene>
    <name evidence="6" type="ORF">ARHIZOSPH14_12380</name>
</gene>
<comment type="caution">
    <text evidence="6">The sequence shown here is derived from an EMBL/GenBank/DDBJ whole genome shotgun (WGS) entry which is preliminary data.</text>
</comment>
<proteinExistence type="inferred from homology"/>
<feature type="signal peptide" evidence="4">
    <location>
        <begin position="1"/>
        <end position="19"/>
    </location>
</feature>